<organism evidence="1 2">
    <name type="scientific">Passalora fulva</name>
    <name type="common">Tomato leaf mold</name>
    <name type="synonym">Cladosporium fulvum</name>
    <dbReference type="NCBI Taxonomy" id="5499"/>
    <lineage>
        <taxon>Eukaryota</taxon>
        <taxon>Fungi</taxon>
        <taxon>Dikarya</taxon>
        <taxon>Ascomycota</taxon>
        <taxon>Pezizomycotina</taxon>
        <taxon>Dothideomycetes</taxon>
        <taxon>Dothideomycetidae</taxon>
        <taxon>Mycosphaerellales</taxon>
        <taxon>Mycosphaerellaceae</taxon>
        <taxon>Fulvia</taxon>
    </lineage>
</organism>
<evidence type="ECO:0000313" key="1">
    <source>
        <dbReference type="EMBL" id="UJO14433.1"/>
    </source>
</evidence>
<protein>
    <submittedName>
        <fullName evidence="1">Uncharacterized protein</fullName>
    </submittedName>
</protein>
<dbReference type="GeneID" id="71983727"/>
<evidence type="ECO:0000313" key="2">
    <source>
        <dbReference type="Proteomes" id="UP000756132"/>
    </source>
</evidence>
<reference evidence="1" key="1">
    <citation type="submission" date="2021-12" db="EMBL/GenBank/DDBJ databases">
        <authorList>
            <person name="Zaccaron A."/>
            <person name="Stergiopoulos I."/>
        </authorList>
    </citation>
    <scope>NUCLEOTIDE SEQUENCE</scope>
    <source>
        <strain evidence="1">Race5_Kim</strain>
    </source>
</reference>
<dbReference type="RefSeq" id="XP_047758799.1">
    <property type="nucleotide sequence ID" value="XM_047902997.1"/>
</dbReference>
<name>A0A9Q8LBM3_PASFU</name>
<dbReference type="SUPFAM" id="SSF52777">
    <property type="entry name" value="CoA-dependent acyltransferases"/>
    <property type="match status" value="1"/>
</dbReference>
<dbReference type="KEGG" id="ffu:CLAFUR5_03849"/>
<reference evidence="1" key="2">
    <citation type="journal article" date="2022" name="Microb. Genom.">
        <title>A chromosome-scale genome assembly of the tomato pathogen Cladosporium fulvum reveals a compartmentalized genome architecture and the presence of a dispensable chromosome.</title>
        <authorList>
            <person name="Zaccaron A.Z."/>
            <person name="Chen L.H."/>
            <person name="Samaras A."/>
            <person name="Stergiopoulos I."/>
        </authorList>
    </citation>
    <scope>NUCLEOTIDE SEQUENCE</scope>
    <source>
        <strain evidence="1">Race5_Kim</strain>
    </source>
</reference>
<dbReference type="Gene3D" id="3.30.559.30">
    <property type="entry name" value="Nonribosomal peptide synthetase, condensation domain"/>
    <property type="match status" value="1"/>
</dbReference>
<keyword evidence="2" id="KW-1185">Reference proteome</keyword>
<accession>A0A9Q8LBM3</accession>
<proteinExistence type="predicted"/>
<dbReference type="EMBL" id="CP090164">
    <property type="protein sequence ID" value="UJO14433.1"/>
    <property type="molecule type" value="Genomic_DNA"/>
</dbReference>
<sequence>MVMCVENVCGHERCDLWLCLLGGDSPHHAVGTNELGCFLAPLIARIEVRPLRSIAQGDFLSLMEFIRDTHRTNVMHQGLSLAQIQTAMPQPARGKLFNTFVSVTPSLELASFLHFEPLDSSTDNEFDLSLVVATGTITSVGLEYDPRYIDKSHAESVAHSVE</sequence>
<dbReference type="AlphaFoldDB" id="A0A9Q8LBM3"/>
<dbReference type="Proteomes" id="UP000756132">
    <property type="component" value="Chromosome 2"/>
</dbReference>
<gene>
    <name evidence="1" type="ORF">CLAFUR5_03849</name>
</gene>